<dbReference type="InterPro" id="IPR019704">
    <property type="entry name" value="Flagellar_assmbl_FliX_class2"/>
</dbReference>
<protein>
    <recommendedName>
        <fullName evidence="4">Flagellar assembly regulator FliX</fullName>
    </recommendedName>
</protein>
<evidence type="ECO:0008006" key="4">
    <source>
        <dbReference type="Google" id="ProtNLM"/>
    </source>
</evidence>
<accession>A0ABS4AHI3</accession>
<name>A0ABS4AHI3_9PROT</name>
<gene>
    <name evidence="2" type="ORF">J8J14_14530</name>
</gene>
<sequence length="139" mass="14133">MAAGRIGMGGITRAAVPAERGAPRARGGFRLPPAGTAPASGPSAAGTVQPLGLMALQEVEDAAGRDQRGAARARALLQELSALQAEMLRGRADSGRLLRLAELAEGEPPADPVLADALAGIALRARVELARRGIMVAAR</sequence>
<dbReference type="Proteomes" id="UP000681594">
    <property type="component" value="Unassembled WGS sequence"/>
</dbReference>
<dbReference type="Pfam" id="PF10768">
    <property type="entry name" value="FliX"/>
    <property type="match status" value="1"/>
</dbReference>
<comment type="caution">
    <text evidence="2">The sequence shown here is derived from an EMBL/GenBank/DDBJ whole genome shotgun (WGS) entry which is preliminary data.</text>
</comment>
<feature type="region of interest" description="Disordered" evidence="1">
    <location>
        <begin position="15"/>
        <end position="47"/>
    </location>
</feature>
<dbReference type="EMBL" id="JAGIZB010000013">
    <property type="protein sequence ID" value="MBP0445990.1"/>
    <property type="molecule type" value="Genomic_DNA"/>
</dbReference>
<evidence type="ECO:0000256" key="1">
    <source>
        <dbReference type="SAM" id="MobiDB-lite"/>
    </source>
</evidence>
<evidence type="ECO:0000313" key="2">
    <source>
        <dbReference type="EMBL" id="MBP0445990.1"/>
    </source>
</evidence>
<keyword evidence="3" id="KW-1185">Reference proteome</keyword>
<evidence type="ECO:0000313" key="3">
    <source>
        <dbReference type="Proteomes" id="UP000681594"/>
    </source>
</evidence>
<proteinExistence type="predicted"/>
<reference evidence="2 3" key="1">
    <citation type="submission" date="2021-03" db="EMBL/GenBank/DDBJ databases">
        <authorList>
            <person name="So Y."/>
        </authorList>
    </citation>
    <scope>NUCLEOTIDE SEQUENCE [LARGE SCALE GENOMIC DNA]</scope>
    <source>
        <strain evidence="2 3">SSH11</strain>
    </source>
</reference>
<organism evidence="2 3">
    <name type="scientific">Pararoseomonas baculiformis</name>
    <dbReference type="NCBI Taxonomy" id="2820812"/>
    <lineage>
        <taxon>Bacteria</taxon>
        <taxon>Pseudomonadati</taxon>
        <taxon>Pseudomonadota</taxon>
        <taxon>Alphaproteobacteria</taxon>
        <taxon>Acetobacterales</taxon>
        <taxon>Acetobacteraceae</taxon>
        <taxon>Pararoseomonas</taxon>
    </lineage>
</organism>
<feature type="compositionally biased region" description="Low complexity" evidence="1">
    <location>
        <begin position="32"/>
        <end position="47"/>
    </location>
</feature>